<feature type="region of interest" description="Disordered" evidence="1">
    <location>
        <begin position="342"/>
        <end position="401"/>
    </location>
</feature>
<evidence type="ECO:0000256" key="1">
    <source>
        <dbReference type="SAM" id="MobiDB-lite"/>
    </source>
</evidence>
<dbReference type="SUPFAM" id="SSF55961">
    <property type="entry name" value="Bet v1-like"/>
    <property type="match status" value="1"/>
</dbReference>
<evidence type="ECO:0000313" key="5">
    <source>
        <dbReference type="Proteomes" id="UP001152797"/>
    </source>
</evidence>
<keyword evidence="5" id="KW-1185">Reference proteome</keyword>
<sequence>MRTLSAPGLPGLPLLPSRKNDVPVSASELRELLSWTLNPPDADSWEKETISDLTVYRLTETDEARPGLPVERARCEVTLDAPIEAVYALVDDPLQRAKWDDVVGQSMKKYKSQGHSFVSFRLEGLMGLAAEDFLLWDAQQAYDRNLVECEANALWSYVILWQPAAVSREGLPPHEGCFKPAAFGTGMVRDSRQPKSKTKVVAMARVQLSSSMLQYFLPSLMRSMLSSQSQRLLDRIGELNANVGERKAVQELGVRGLQKISSGPTSSTSVSSVSMLQKSRADKVDAFLLDMPGGPQEAPAEAGGTKPLPPLSASEAATPADFPMASASRTSVTHMPQAGLKLDAQQPETSAITEMDIGPKRSSDTSFFSARSTTPAEQPDQPEQPKQPEQPERESFVRVGPLGFSRPFRRKLELPSGLQDEATKLGVSMTLGLGTLKQGEGGPCATSSASVGVESDESLRLRLGKMQSKWLQDVSEVKVSDVQDPKVPKNELKKLRGTNGWLLQLMREASDAEFLPPPWRPKTGPGDTEVAEELPPID</sequence>
<gene>
    <name evidence="2" type="ORF">C1SCF055_LOCUS29482</name>
</gene>
<dbReference type="Proteomes" id="UP001152797">
    <property type="component" value="Unassembled WGS sequence"/>
</dbReference>
<dbReference type="EMBL" id="CAMXCT020003307">
    <property type="protein sequence ID" value="CAL1157003.1"/>
    <property type="molecule type" value="Genomic_DNA"/>
</dbReference>
<comment type="caution">
    <text evidence="2">The sequence shown here is derived from an EMBL/GenBank/DDBJ whole genome shotgun (WGS) entry which is preliminary data.</text>
</comment>
<reference evidence="2" key="1">
    <citation type="submission" date="2022-10" db="EMBL/GenBank/DDBJ databases">
        <authorList>
            <person name="Chen Y."/>
            <person name="Dougan E. K."/>
            <person name="Chan C."/>
            <person name="Rhodes N."/>
            <person name="Thang M."/>
        </authorList>
    </citation>
    <scope>NUCLEOTIDE SEQUENCE</scope>
</reference>
<feature type="region of interest" description="Disordered" evidence="1">
    <location>
        <begin position="289"/>
        <end position="316"/>
    </location>
</feature>
<proteinExistence type="predicted"/>
<protein>
    <submittedName>
        <fullName evidence="4">START domain-containing protein</fullName>
    </submittedName>
</protein>
<dbReference type="EMBL" id="CAMXCT030003307">
    <property type="protein sequence ID" value="CAL4790940.1"/>
    <property type="molecule type" value="Genomic_DNA"/>
</dbReference>
<reference evidence="3" key="2">
    <citation type="submission" date="2024-04" db="EMBL/GenBank/DDBJ databases">
        <authorList>
            <person name="Chen Y."/>
            <person name="Shah S."/>
            <person name="Dougan E. K."/>
            <person name="Thang M."/>
            <person name="Chan C."/>
        </authorList>
    </citation>
    <scope>NUCLEOTIDE SEQUENCE [LARGE SCALE GENOMIC DNA]</scope>
</reference>
<feature type="compositionally biased region" description="Polar residues" evidence="1">
    <location>
        <begin position="364"/>
        <end position="376"/>
    </location>
</feature>
<dbReference type="InterPro" id="IPR023393">
    <property type="entry name" value="START-like_dom_sf"/>
</dbReference>
<name>A0A9P1D6X5_9DINO</name>
<dbReference type="OrthoDB" id="10563963at2759"/>
<feature type="region of interest" description="Disordered" evidence="1">
    <location>
        <begin position="513"/>
        <end position="538"/>
    </location>
</feature>
<dbReference type="Gene3D" id="3.30.530.20">
    <property type="match status" value="1"/>
</dbReference>
<accession>A0A9P1D6X5</accession>
<dbReference type="EMBL" id="CAMXCT010003307">
    <property type="protein sequence ID" value="CAI4003628.1"/>
    <property type="molecule type" value="Genomic_DNA"/>
</dbReference>
<evidence type="ECO:0000313" key="2">
    <source>
        <dbReference type="EMBL" id="CAI4003628.1"/>
    </source>
</evidence>
<organism evidence="2">
    <name type="scientific">Cladocopium goreaui</name>
    <dbReference type="NCBI Taxonomy" id="2562237"/>
    <lineage>
        <taxon>Eukaryota</taxon>
        <taxon>Sar</taxon>
        <taxon>Alveolata</taxon>
        <taxon>Dinophyceae</taxon>
        <taxon>Suessiales</taxon>
        <taxon>Symbiodiniaceae</taxon>
        <taxon>Cladocopium</taxon>
    </lineage>
</organism>
<evidence type="ECO:0000313" key="3">
    <source>
        <dbReference type="EMBL" id="CAL1157003.1"/>
    </source>
</evidence>
<dbReference type="AlphaFoldDB" id="A0A9P1D6X5"/>
<evidence type="ECO:0000313" key="4">
    <source>
        <dbReference type="EMBL" id="CAL4790940.1"/>
    </source>
</evidence>
<feature type="compositionally biased region" description="Low complexity" evidence="1">
    <location>
        <begin position="292"/>
        <end position="304"/>
    </location>
</feature>